<accession>A0ACC3MZI0</accession>
<evidence type="ECO:0000313" key="2">
    <source>
        <dbReference type="Proteomes" id="UP001281147"/>
    </source>
</evidence>
<name>A0ACC3MZI0_9PEZI</name>
<keyword evidence="2" id="KW-1185">Reference proteome</keyword>
<reference evidence="1" key="1">
    <citation type="submission" date="2023-07" db="EMBL/GenBank/DDBJ databases">
        <title>Black Yeasts Isolated from many extreme environments.</title>
        <authorList>
            <person name="Coleine C."/>
            <person name="Stajich J.E."/>
            <person name="Selbmann L."/>
        </authorList>
    </citation>
    <scope>NUCLEOTIDE SEQUENCE</scope>
    <source>
        <strain evidence="1">CCFEE 5714</strain>
    </source>
</reference>
<protein>
    <submittedName>
        <fullName evidence="1">Astra associated protein 1 Asa1</fullName>
    </submittedName>
</protein>
<dbReference type="EMBL" id="JAUTXU010000115">
    <property type="protein sequence ID" value="KAK3706912.1"/>
    <property type="molecule type" value="Genomic_DNA"/>
</dbReference>
<dbReference type="Proteomes" id="UP001281147">
    <property type="component" value="Unassembled WGS sequence"/>
</dbReference>
<comment type="caution">
    <text evidence="1">The sequence shown here is derived from an EMBL/GenBank/DDBJ whole genome shotgun (WGS) entry which is preliminary data.</text>
</comment>
<gene>
    <name evidence="1" type="primary">asa1_2</name>
    <name evidence="1" type="ORF">LTR37_012411</name>
</gene>
<evidence type="ECO:0000313" key="1">
    <source>
        <dbReference type="EMBL" id="KAK3706912.1"/>
    </source>
</evidence>
<sequence>MATEHLQIAQSSQLPPAQPSYVLRGHSAQVHAVEFLEDNLYIISGDADGWVVLWSIPIRRPVAVWRAHNNTILGVGSWGDESVITHGRDGKLNVWQLKQEDERTFSTTSPIDDAISERKQPWLLHSLTVNALNFCSFTMCSGVSAEEAFSASEQQRPGSCLIATPGVQDGFVNVTSLPSEGRAATIPAPKDVKTGMVMAIGLHYQNDKLLVLAGYESGDAAVWRQNDSTKHWQTIYVNKTHTQPILSLDISPTLDCFFTSSADAIIGRHPLSEDTVKAKSTQTKHAGQQSLKVRSDEKIFATAGWDGRARVFSAKSMKELAVLKWHKEGCYALAFSKVAGTTPSTPTDDSVDAPSIKRDITVSELRTAKAKATHWLAAGSKDGKVSLWDIY</sequence>
<proteinExistence type="predicted"/>
<organism evidence="1 2">
    <name type="scientific">Vermiconidia calcicola</name>
    <dbReference type="NCBI Taxonomy" id="1690605"/>
    <lineage>
        <taxon>Eukaryota</taxon>
        <taxon>Fungi</taxon>
        <taxon>Dikarya</taxon>
        <taxon>Ascomycota</taxon>
        <taxon>Pezizomycotina</taxon>
        <taxon>Dothideomycetes</taxon>
        <taxon>Dothideomycetidae</taxon>
        <taxon>Mycosphaerellales</taxon>
        <taxon>Extremaceae</taxon>
        <taxon>Vermiconidia</taxon>
    </lineage>
</organism>